<name>A0A9E2NPP5_9FIRM</name>
<dbReference type="Proteomes" id="UP000824178">
    <property type="component" value="Unassembled WGS sequence"/>
</dbReference>
<gene>
    <name evidence="1" type="ORF">H9864_00795</name>
</gene>
<organism evidence="1 2">
    <name type="scientific">Candidatus Faecalibacterium intestinavium</name>
    <dbReference type="NCBI Taxonomy" id="2838580"/>
    <lineage>
        <taxon>Bacteria</taxon>
        <taxon>Bacillati</taxon>
        <taxon>Bacillota</taxon>
        <taxon>Clostridia</taxon>
        <taxon>Eubacteriales</taxon>
        <taxon>Oscillospiraceae</taxon>
        <taxon>Faecalibacterium</taxon>
    </lineage>
</organism>
<comment type="caution">
    <text evidence="1">The sequence shown here is derived from an EMBL/GenBank/DDBJ whole genome shotgun (WGS) entry which is preliminary data.</text>
</comment>
<dbReference type="AlphaFoldDB" id="A0A9E2NPP5"/>
<accession>A0A9E2NPP5</accession>
<evidence type="ECO:0000313" key="2">
    <source>
        <dbReference type="Proteomes" id="UP000824178"/>
    </source>
</evidence>
<reference evidence="1" key="1">
    <citation type="journal article" date="2021" name="PeerJ">
        <title>Extensive microbial diversity within the chicken gut microbiome revealed by metagenomics and culture.</title>
        <authorList>
            <person name="Gilroy R."/>
            <person name="Ravi A."/>
            <person name="Getino M."/>
            <person name="Pursley I."/>
            <person name="Horton D.L."/>
            <person name="Alikhan N.F."/>
            <person name="Baker D."/>
            <person name="Gharbi K."/>
            <person name="Hall N."/>
            <person name="Watson M."/>
            <person name="Adriaenssens E.M."/>
            <person name="Foster-Nyarko E."/>
            <person name="Jarju S."/>
            <person name="Secka A."/>
            <person name="Antonio M."/>
            <person name="Oren A."/>
            <person name="Chaudhuri R.R."/>
            <person name="La Ragione R."/>
            <person name="Hildebrand F."/>
            <person name="Pallen M.J."/>
        </authorList>
    </citation>
    <scope>NUCLEOTIDE SEQUENCE</scope>
    <source>
        <strain evidence="1">742</strain>
    </source>
</reference>
<proteinExistence type="predicted"/>
<sequence>MKKPSSLYRIKYLAAALLAVYCFAFFRTDSTQESIVRAILLEQDASSWTVGLLYQAPEASADSSEASGEIRFVAAREATLERALASAQETLPQAPNYRLCDFLLLTPGSSWQTLQEYEALVLNQQCGRTAALVQSCGFSCAELSEESEASENILSSLLETVKAAEELSPRLYQQNLTAGLLLPRVSIQDGEASLAEEGAFLTQNGVEKWDQQKTELYRLLTGQGGTRRFWPDGHPLSLGRCTLSVTCLREGEFVLRIDCHTAAGQTPDPKYSRWLAEACQSAVAAFWAEGQDVLGLGACQALRQGPESWLDPAKNACPQVRTDVRFTAFL</sequence>
<evidence type="ECO:0000313" key="1">
    <source>
        <dbReference type="EMBL" id="MBU3818917.1"/>
    </source>
</evidence>
<reference evidence="1" key="2">
    <citation type="submission" date="2021-04" db="EMBL/GenBank/DDBJ databases">
        <authorList>
            <person name="Gilroy R."/>
        </authorList>
    </citation>
    <scope>NUCLEOTIDE SEQUENCE</scope>
    <source>
        <strain evidence="1">742</strain>
    </source>
</reference>
<protein>
    <submittedName>
        <fullName evidence="1">Uncharacterized protein</fullName>
    </submittedName>
</protein>
<dbReference type="EMBL" id="JAHLFH010000012">
    <property type="protein sequence ID" value="MBU3818917.1"/>
    <property type="molecule type" value="Genomic_DNA"/>
</dbReference>